<feature type="domain" description="HTH arsR-type" evidence="1">
    <location>
        <begin position="7"/>
        <end position="89"/>
    </location>
</feature>
<reference evidence="2 3" key="1">
    <citation type="submission" date="2022-06" db="EMBL/GenBank/DDBJ databases">
        <title>Sequencing the genomes of 1000 actinobacteria strains.</title>
        <authorList>
            <person name="Klenk H.-P."/>
        </authorList>
    </citation>
    <scope>NUCLEOTIDE SEQUENCE [LARGE SCALE GENOMIC DNA]</scope>
    <source>
        <strain evidence="2 3">DSM 41656</strain>
    </source>
</reference>
<organism evidence="2 3">
    <name type="scientific">Kitasatospora paracochleata</name>
    <dbReference type="NCBI Taxonomy" id="58354"/>
    <lineage>
        <taxon>Bacteria</taxon>
        <taxon>Bacillati</taxon>
        <taxon>Actinomycetota</taxon>
        <taxon>Actinomycetes</taxon>
        <taxon>Kitasatosporales</taxon>
        <taxon>Streptomycetaceae</taxon>
        <taxon>Kitasatospora</taxon>
    </lineage>
</organism>
<accession>A0ABT1J1Z1</accession>
<dbReference type="Pfam" id="PF12840">
    <property type="entry name" value="HTH_20"/>
    <property type="match status" value="1"/>
</dbReference>
<dbReference type="InterPro" id="IPR036388">
    <property type="entry name" value="WH-like_DNA-bd_sf"/>
</dbReference>
<sequence length="196" mass="21862">MEISDPKAIRALAHPLRLDLLELLTATGAATAARCGRSLGTSQASCSFHLRQLAKYGFVEDAGPGRDRRERLWQVPDPTRPIRIAAAESPALRQELEHLVIERQMHAILAHADRRDAESTAWRRKAGIVTALAVLSAEEAADLREQWKALLAPYVERTRNSGNTRHRPGQHHVRYFMAATPLPDLESGENQDESDH</sequence>
<keyword evidence="3" id="KW-1185">Reference proteome</keyword>
<dbReference type="RefSeq" id="WP_253799809.1">
    <property type="nucleotide sequence ID" value="NZ_BAAAUB010000076.1"/>
</dbReference>
<dbReference type="Gene3D" id="1.10.10.10">
    <property type="entry name" value="Winged helix-like DNA-binding domain superfamily/Winged helix DNA-binding domain"/>
    <property type="match status" value="1"/>
</dbReference>
<protein>
    <submittedName>
        <fullName evidence="2">DNA-binding transcriptional ArsR family regulator</fullName>
    </submittedName>
</protein>
<dbReference type="SMART" id="SM00418">
    <property type="entry name" value="HTH_ARSR"/>
    <property type="match status" value="1"/>
</dbReference>
<evidence type="ECO:0000313" key="3">
    <source>
        <dbReference type="Proteomes" id="UP001206483"/>
    </source>
</evidence>
<comment type="caution">
    <text evidence="2">The sequence shown here is derived from an EMBL/GenBank/DDBJ whole genome shotgun (WGS) entry which is preliminary data.</text>
</comment>
<dbReference type="Proteomes" id="UP001206483">
    <property type="component" value="Unassembled WGS sequence"/>
</dbReference>
<keyword evidence="2" id="KW-0238">DNA-binding</keyword>
<evidence type="ECO:0000313" key="2">
    <source>
        <dbReference type="EMBL" id="MCP2311174.1"/>
    </source>
</evidence>
<dbReference type="GO" id="GO:0003677">
    <property type="term" value="F:DNA binding"/>
    <property type="evidence" value="ECO:0007669"/>
    <property type="project" value="UniProtKB-KW"/>
</dbReference>
<name>A0ABT1J1Z1_9ACTN</name>
<dbReference type="InterPro" id="IPR036390">
    <property type="entry name" value="WH_DNA-bd_sf"/>
</dbReference>
<evidence type="ECO:0000259" key="1">
    <source>
        <dbReference type="SMART" id="SM00418"/>
    </source>
</evidence>
<proteinExistence type="predicted"/>
<gene>
    <name evidence="2" type="ORF">FHR36_004337</name>
</gene>
<dbReference type="InterPro" id="IPR001845">
    <property type="entry name" value="HTH_ArsR_DNA-bd_dom"/>
</dbReference>
<dbReference type="EMBL" id="JAMZDX010000004">
    <property type="protein sequence ID" value="MCP2311174.1"/>
    <property type="molecule type" value="Genomic_DNA"/>
</dbReference>
<dbReference type="SUPFAM" id="SSF46785">
    <property type="entry name" value="Winged helix' DNA-binding domain"/>
    <property type="match status" value="1"/>
</dbReference>